<reference evidence="1 2" key="1">
    <citation type="journal article" date="2023" name="Plants (Basel)">
        <title>Bridging the Gap: Combining Genomics and Transcriptomics Approaches to Understand Stylosanthes scabra, an Orphan Legume from the Brazilian Caatinga.</title>
        <authorList>
            <person name="Ferreira-Neto J.R.C."/>
            <person name="da Silva M.D."/>
            <person name="Binneck E."/>
            <person name="de Melo N.F."/>
            <person name="da Silva R.H."/>
            <person name="de Melo A.L.T.M."/>
            <person name="Pandolfi V."/>
            <person name="Bustamante F.O."/>
            <person name="Brasileiro-Vidal A.C."/>
            <person name="Benko-Iseppon A.M."/>
        </authorList>
    </citation>
    <scope>NUCLEOTIDE SEQUENCE [LARGE SCALE GENOMIC DNA]</scope>
    <source>
        <tissue evidence="1">Leaves</tissue>
    </source>
</reference>
<evidence type="ECO:0000313" key="2">
    <source>
        <dbReference type="Proteomes" id="UP001341840"/>
    </source>
</evidence>
<comment type="caution">
    <text evidence="1">The sequence shown here is derived from an EMBL/GenBank/DDBJ whole genome shotgun (WGS) entry which is preliminary data.</text>
</comment>
<dbReference type="EMBL" id="JASCZI010000216">
    <property type="protein sequence ID" value="MED6110136.1"/>
    <property type="molecule type" value="Genomic_DNA"/>
</dbReference>
<accession>A0ABU6QF98</accession>
<dbReference type="Proteomes" id="UP001341840">
    <property type="component" value="Unassembled WGS sequence"/>
</dbReference>
<evidence type="ECO:0000313" key="1">
    <source>
        <dbReference type="EMBL" id="MED6110136.1"/>
    </source>
</evidence>
<keyword evidence="2" id="KW-1185">Reference proteome</keyword>
<organism evidence="1 2">
    <name type="scientific">Stylosanthes scabra</name>
    <dbReference type="NCBI Taxonomy" id="79078"/>
    <lineage>
        <taxon>Eukaryota</taxon>
        <taxon>Viridiplantae</taxon>
        <taxon>Streptophyta</taxon>
        <taxon>Embryophyta</taxon>
        <taxon>Tracheophyta</taxon>
        <taxon>Spermatophyta</taxon>
        <taxon>Magnoliopsida</taxon>
        <taxon>eudicotyledons</taxon>
        <taxon>Gunneridae</taxon>
        <taxon>Pentapetalae</taxon>
        <taxon>rosids</taxon>
        <taxon>fabids</taxon>
        <taxon>Fabales</taxon>
        <taxon>Fabaceae</taxon>
        <taxon>Papilionoideae</taxon>
        <taxon>50 kb inversion clade</taxon>
        <taxon>dalbergioids sensu lato</taxon>
        <taxon>Dalbergieae</taxon>
        <taxon>Pterocarpus clade</taxon>
        <taxon>Stylosanthes</taxon>
    </lineage>
</organism>
<proteinExistence type="predicted"/>
<sequence length="159" mass="17721">MEAVLQSRGLLFLPTNPRNRLLHSSQALKHRFFTPKPRASWLQLTPVTAVPGAETSSDNNGVASNSGGRSFPQTVSLSLRSPLFVLGDGGAVFHRWRHYPFCSLTPSLSPFLHTISNVCGSSSNKIRNLKMRLVRLWKVPSVVDKKYKASLERACLHRQ</sequence>
<name>A0ABU6QF98_9FABA</name>
<gene>
    <name evidence="1" type="ORF">PIB30_040194</name>
</gene>
<protein>
    <submittedName>
        <fullName evidence="1">Uncharacterized protein</fullName>
    </submittedName>
</protein>